<evidence type="ECO:0000256" key="5">
    <source>
        <dbReference type="SAM" id="Coils"/>
    </source>
</evidence>
<reference evidence="7" key="1">
    <citation type="submission" date="2025-05" db="UniProtKB">
        <authorList>
            <consortium name="RefSeq"/>
        </authorList>
    </citation>
    <scope>NUCLEOTIDE SEQUENCE [LARGE SCALE GENOMIC DNA]</scope>
</reference>
<dbReference type="SUPFAM" id="SSF47459">
    <property type="entry name" value="HLH, helix-loop-helix DNA-binding domain"/>
    <property type="match status" value="1"/>
</dbReference>
<evidence type="ECO:0000256" key="3">
    <source>
        <dbReference type="ARBA" id="ARBA00023163"/>
    </source>
</evidence>
<dbReference type="PANTHER" id="PTHR45959">
    <property type="entry name" value="BHLH TRANSCRIPTION FACTOR"/>
    <property type="match status" value="1"/>
</dbReference>
<evidence type="ECO:0000256" key="4">
    <source>
        <dbReference type="ARBA" id="ARBA00023242"/>
    </source>
</evidence>
<evidence type="ECO:0000256" key="1">
    <source>
        <dbReference type="ARBA" id="ARBA00004123"/>
    </source>
</evidence>
<keyword evidence="7" id="KW-1185">Reference proteome</keyword>
<evidence type="ECO:0000313" key="7">
    <source>
        <dbReference type="Proteomes" id="UP000827889"/>
    </source>
</evidence>
<keyword evidence="4" id="KW-0539">Nucleus</keyword>
<dbReference type="GeneID" id="115753826"/>
<dbReference type="KEGG" id="rarg:115753826"/>
<dbReference type="GO" id="GO:0005634">
    <property type="term" value="C:nucleus"/>
    <property type="evidence" value="ECO:0007669"/>
    <property type="project" value="UniProtKB-SubCell"/>
</dbReference>
<evidence type="ECO:0000256" key="2">
    <source>
        <dbReference type="ARBA" id="ARBA00023015"/>
    </source>
</evidence>
<keyword evidence="3" id="KW-0804">Transcription</keyword>
<sequence length="351" mass="38879">MEILSARVFPQMVEDAAHFDHHHHQQQLDSSFSLDDEFDSFHPHFPSEPCSYSSRAYPVPLVRPETVPSFATRSVGTTRALTKRPRKQLKIKSWNSPGAPEQEMMARNVVMSPSPSAPPSPSPDSHLMAFGNPDSSPAISDPIYGTYEIQDCEGPKVKNAGSTSRKLEHAQEHVLAERKRREKISERLIALSAIIPNLKKMDKASILEDAIKYLKELQQHVQVLEEEAAAKTVESVVLVKKSRLTTAGDTYSSTDGHSCGQVDRQLSLPEIEARVSGTCVLVKIHCEKRTGSITKMIGKIEKLNLTVVNSCVMPFGSSIQDVTILALMDMGFSLKTGDLVRNLRQVLLDLI</sequence>
<keyword evidence="5" id="KW-0175">Coiled coil</keyword>
<proteinExistence type="predicted"/>
<comment type="subcellular location">
    <subcellularLocation>
        <location evidence="1">Nucleus</location>
    </subcellularLocation>
</comment>
<protein>
    <submittedName>
        <fullName evidence="8">Transcription factor bHLH18-like</fullName>
    </submittedName>
</protein>
<dbReference type="Gene3D" id="4.10.280.10">
    <property type="entry name" value="Helix-loop-helix DNA-binding domain"/>
    <property type="match status" value="1"/>
</dbReference>
<dbReference type="PANTHER" id="PTHR45959:SF73">
    <property type="entry name" value="TRANSCRIPTION FACTOR BHLH25"/>
    <property type="match status" value="1"/>
</dbReference>
<evidence type="ECO:0000259" key="6">
    <source>
        <dbReference type="PROSITE" id="PS50888"/>
    </source>
</evidence>
<feature type="domain" description="BHLH" evidence="6">
    <location>
        <begin position="168"/>
        <end position="217"/>
    </location>
</feature>
<dbReference type="InterPro" id="IPR036638">
    <property type="entry name" value="HLH_DNA-bd_sf"/>
</dbReference>
<dbReference type="GO" id="GO:0046983">
    <property type="term" value="F:protein dimerization activity"/>
    <property type="evidence" value="ECO:0007669"/>
    <property type="project" value="InterPro"/>
</dbReference>
<name>A0A8B8QPX4_9MYRT</name>
<dbReference type="AlphaFoldDB" id="A0A8B8QPX4"/>
<organism evidence="7 8">
    <name type="scientific">Rhodamnia argentea</name>
    <dbReference type="NCBI Taxonomy" id="178133"/>
    <lineage>
        <taxon>Eukaryota</taxon>
        <taxon>Viridiplantae</taxon>
        <taxon>Streptophyta</taxon>
        <taxon>Embryophyta</taxon>
        <taxon>Tracheophyta</taxon>
        <taxon>Spermatophyta</taxon>
        <taxon>Magnoliopsida</taxon>
        <taxon>eudicotyledons</taxon>
        <taxon>Gunneridae</taxon>
        <taxon>Pentapetalae</taxon>
        <taxon>rosids</taxon>
        <taxon>malvids</taxon>
        <taxon>Myrtales</taxon>
        <taxon>Myrtaceae</taxon>
        <taxon>Myrtoideae</taxon>
        <taxon>Myrteae</taxon>
        <taxon>Australasian group</taxon>
        <taxon>Rhodamnia</taxon>
    </lineage>
</organism>
<dbReference type="PROSITE" id="PS50888">
    <property type="entry name" value="BHLH"/>
    <property type="match status" value="1"/>
</dbReference>
<evidence type="ECO:0000313" key="8">
    <source>
        <dbReference type="RefSeq" id="XP_030548508.2"/>
    </source>
</evidence>
<dbReference type="RefSeq" id="XP_030548508.2">
    <property type="nucleotide sequence ID" value="XM_030692648.2"/>
</dbReference>
<reference evidence="8" key="2">
    <citation type="submission" date="2025-08" db="UniProtKB">
        <authorList>
            <consortium name="RefSeq"/>
        </authorList>
    </citation>
    <scope>IDENTIFICATION</scope>
    <source>
        <tissue evidence="8">Leaf</tissue>
    </source>
</reference>
<dbReference type="InterPro" id="IPR011598">
    <property type="entry name" value="bHLH_dom"/>
</dbReference>
<dbReference type="Proteomes" id="UP000827889">
    <property type="component" value="Chromosome 1"/>
</dbReference>
<keyword evidence="2" id="KW-0805">Transcription regulation</keyword>
<dbReference type="InterPro" id="IPR052610">
    <property type="entry name" value="bHLH_transcription_regulator"/>
</dbReference>
<dbReference type="SMART" id="SM00353">
    <property type="entry name" value="HLH"/>
    <property type="match status" value="1"/>
</dbReference>
<feature type="coiled-coil region" evidence="5">
    <location>
        <begin position="207"/>
        <end position="234"/>
    </location>
</feature>
<dbReference type="Pfam" id="PF00010">
    <property type="entry name" value="HLH"/>
    <property type="match status" value="1"/>
</dbReference>
<accession>A0A8B8QPX4</accession>
<gene>
    <name evidence="8" type="primary">LOC115753826</name>
</gene>